<dbReference type="PROSITE" id="PS00710">
    <property type="entry name" value="PGM_PMM"/>
    <property type="match status" value="1"/>
</dbReference>
<dbReference type="GO" id="GO:0006166">
    <property type="term" value="P:purine ribonucleoside salvage"/>
    <property type="evidence" value="ECO:0007669"/>
    <property type="project" value="TreeGrafter"/>
</dbReference>
<comment type="cofactor">
    <cofactor evidence="1">
        <name>Mg(2+)</name>
        <dbReference type="ChEBI" id="CHEBI:18420"/>
    </cofactor>
</comment>
<dbReference type="SUPFAM" id="SSF55957">
    <property type="entry name" value="Phosphoglucomutase, C-terminal domain"/>
    <property type="match status" value="1"/>
</dbReference>
<dbReference type="InterPro" id="IPR036900">
    <property type="entry name" value="A-D-PHexomutase_C_sf"/>
</dbReference>
<evidence type="ECO:0000313" key="15">
    <source>
        <dbReference type="EMBL" id="KIM33579.1"/>
    </source>
</evidence>
<evidence type="ECO:0000256" key="11">
    <source>
        <dbReference type="RuleBase" id="RU004326"/>
    </source>
</evidence>
<dbReference type="Pfam" id="PF02880">
    <property type="entry name" value="PGM_PMM_III"/>
    <property type="match status" value="1"/>
</dbReference>
<evidence type="ECO:0000256" key="4">
    <source>
        <dbReference type="ARBA" id="ARBA00022490"/>
    </source>
</evidence>
<dbReference type="GO" id="GO:0005634">
    <property type="term" value="C:nucleus"/>
    <property type="evidence" value="ECO:0007669"/>
    <property type="project" value="TreeGrafter"/>
</dbReference>
<feature type="domain" description="Alpha-D-phosphohexomutase alpha/beta/alpha" evidence="13">
    <location>
        <begin position="214"/>
        <end position="306"/>
    </location>
</feature>
<keyword evidence="8 11" id="KW-0460">Magnesium</keyword>
<dbReference type="GO" id="GO:0008973">
    <property type="term" value="F:phosphopentomutase activity"/>
    <property type="evidence" value="ECO:0007669"/>
    <property type="project" value="TreeGrafter"/>
</dbReference>
<evidence type="ECO:0000256" key="7">
    <source>
        <dbReference type="ARBA" id="ARBA00022723"/>
    </source>
</evidence>
<dbReference type="HOGENOM" id="CLU_016950_0_1_1"/>
<comment type="similarity">
    <text evidence="3 11">Belongs to the phosphohexose mutase family.</text>
</comment>
<organism evidence="15 16">
    <name type="scientific">Serendipita vermifera MAFF 305830</name>
    <dbReference type="NCBI Taxonomy" id="933852"/>
    <lineage>
        <taxon>Eukaryota</taxon>
        <taxon>Fungi</taxon>
        <taxon>Dikarya</taxon>
        <taxon>Basidiomycota</taxon>
        <taxon>Agaricomycotina</taxon>
        <taxon>Agaricomycetes</taxon>
        <taxon>Sebacinales</taxon>
        <taxon>Serendipitaceae</taxon>
        <taxon>Serendipita</taxon>
    </lineage>
</organism>
<dbReference type="GO" id="GO:0005737">
    <property type="term" value="C:cytoplasm"/>
    <property type="evidence" value="ECO:0007669"/>
    <property type="project" value="UniProtKB-SubCell"/>
</dbReference>
<keyword evidence="10" id="KW-0119">Carbohydrate metabolism</keyword>
<evidence type="ECO:0000256" key="5">
    <source>
        <dbReference type="ARBA" id="ARBA00022526"/>
    </source>
</evidence>
<evidence type="ECO:0000256" key="10">
    <source>
        <dbReference type="ARBA" id="ARBA00023277"/>
    </source>
</evidence>
<name>A0A0C3BN99_SERVB</name>
<dbReference type="SUPFAM" id="SSF53738">
    <property type="entry name" value="Phosphoglucomutase, first 3 domains"/>
    <property type="match status" value="3"/>
</dbReference>
<dbReference type="PANTHER" id="PTHR45745:SF1">
    <property type="entry name" value="PHOSPHOGLUCOMUTASE 2B-RELATED"/>
    <property type="match status" value="1"/>
</dbReference>
<dbReference type="InterPro" id="IPR005845">
    <property type="entry name" value="A-D-PHexomutase_a/b/a-II"/>
</dbReference>
<dbReference type="AlphaFoldDB" id="A0A0C3BN99"/>
<dbReference type="InterPro" id="IPR016066">
    <property type="entry name" value="A-D-PHexomutase_CS"/>
</dbReference>
<keyword evidence="7 11" id="KW-0479">Metal-binding</keyword>
<feature type="domain" description="Alpha-D-phosphohexomutase alpha/beta/alpha" evidence="14">
    <location>
        <begin position="317"/>
        <end position="441"/>
    </location>
</feature>
<feature type="domain" description="Alpha-D-phosphohexomutase alpha/beta/alpha" evidence="12">
    <location>
        <begin position="44"/>
        <end position="180"/>
    </location>
</feature>
<keyword evidence="9" id="KW-0413">Isomerase</keyword>
<keyword evidence="4" id="KW-0963">Cytoplasm</keyword>
<keyword evidence="16" id="KW-1185">Reference proteome</keyword>
<evidence type="ECO:0000256" key="6">
    <source>
        <dbReference type="ARBA" id="ARBA00022553"/>
    </source>
</evidence>
<dbReference type="InterPro" id="IPR005844">
    <property type="entry name" value="A-D-PHexomutase_a/b/a-I"/>
</dbReference>
<accession>A0A0C3BN99</accession>
<evidence type="ECO:0008006" key="17">
    <source>
        <dbReference type="Google" id="ProtNLM"/>
    </source>
</evidence>
<keyword evidence="5" id="KW-0313">Glucose metabolism</keyword>
<dbReference type="GO" id="GO:0006006">
    <property type="term" value="P:glucose metabolic process"/>
    <property type="evidence" value="ECO:0007669"/>
    <property type="project" value="UniProtKB-KW"/>
</dbReference>
<comment type="subcellular location">
    <subcellularLocation>
        <location evidence="2">Cytoplasm</location>
    </subcellularLocation>
</comment>
<evidence type="ECO:0000256" key="9">
    <source>
        <dbReference type="ARBA" id="ARBA00023235"/>
    </source>
</evidence>
<dbReference type="PANTHER" id="PTHR45745">
    <property type="entry name" value="PHOSPHOMANNOMUTASE 45A"/>
    <property type="match status" value="1"/>
</dbReference>
<dbReference type="InterPro" id="IPR005846">
    <property type="entry name" value="A-D-PHexomutase_a/b/a-III"/>
</dbReference>
<proteinExistence type="inferred from homology"/>
<evidence type="ECO:0000259" key="14">
    <source>
        <dbReference type="Pfam" id="PF02880"/>
    </source>
</evidence>
<reference evidence="15 16" key="1">
    <citation type="submission" date="2014-04" db="EMBL/GenBank/DDBJ databases">
        <authorList>
            <consortium name="DOE Joint Genome Institute"/>
            <person name="Kuo A."/>
            <person name="Zuccaro A."/>
            <person name="Kohler A."/>
            <person name="Nagy L.G."/>
            <person name="Floudas D."/>
            <person name="Copeland A."/>
            <person name="Barry K.W."/>
            <person name="Cichocki N."/>
            <person name="Veneault-Fourrey C."/>
            <person name="LaButti K."/>
            <person name="Lindquist E.A."/>
            <person name="Lipzen A."/>
            <person name="Lundell T."/>
            <person name="Morin E."/>
            <person name="Murat C."/>
            <person name="Sun H."/>
            <person name="Tunlid A."/>
            <person name="Henrissat B."/>
            <person name="Grigoriev I.V."/>
            <person name="Hibbett D.S."/>
            <person name="Martin F."/>
            <person name="Nordberg H.P."/>
            <person name="Cantor M.N."/>
            <person name="Hua S.X."/>
        </authorList>
    </citation>
    <scope>NUCLEOTIDE SEQUENCE [LARGE SCALE GENOMIC DNA]</scope>
    <source>
        <strain evidence="15 16">MAFF 305830</strain>
    </source>
</reference>
<dbReference type="EMBL" id="KN824278">
    <property type="protein sequence ID" value="KIM33579.1"/>
    <property type="molecule type" value="Genomic_DNA"/>
</dbReference>
<evidence type="ECO:0000256" key="8">
    <source>
        <dbReference type="ARBA" id="ARBA00022842"/>
    </source>
</evidence>
<gene>
    <name evidence="15" type="ORF">M408DRAFT_326264</name>
</gene>
<evidence type="ECO:0000256" key="1">
    <source>
        <dbReference type="ARBA" id="ARBA00001946"/>
    </source>
</evidence>
<dbReference type="CDD" id="cd05799">
    <property type="entry name" value="PGM2"/>
    <property type="match status" value="1"/>
</dbReference>
<evidence type="ECO:0000259" key="12">
    <source>
        <dbReference type="Pfam" id="PF02878"/>
    </source>
</evidence>
<protein>
    <recommendedName>
        <fullName evidence="17">Phosphoglucomutase</fullName>
    </recommendedName>
</protein>
<evidence type="ECO:0000259" key="13">
    <source>
        <dbReference type="Pfam" id="PF02879"/>
    </source>
</evidence>
<dbReference type="Proteomes" id="UP000054097">
    <property type="component" value="Unassembled WGS sequence"/>
</dbReference>
<sequence>MASLDSLVEDWISKDQNEATRKEIQALKDANNSDELEKRLRKRIEFGTAGLRGRMEAGFSRMNDLIIVQTSQGLCDYVSGHVDRAKERGVVIGHDHRHNSERWAKLTAAVFLEQGFKVYLHRGLVHTPLVPFTIQETKAAAGVMITASHNPKQDNGYKVYWENAVQIISPHDTGIASAILDSLEPRFTSPWNTVVESVGTHTQAMDVTQAMYDAYFARIKSVITPLPSDIGITFVTTPMHGVGQKPVTRAFQTIGLPPASFHVVPEQEQPDPEFPTVSFPNPEEQENADYILAQDPDADRFAAAQRRNDGSWHQFSGDQLGSLFAGRALSKYKRSGKALNQMAMVASTVSSKMIEAMAQKEGFKFVECLTGFKYIGNVAARLVQDGLEVPFGYEEAIGFMVETGIRDKDGVSATVAFVELVTELHARGSTALQNLEELYERYGFFETKNSYFICNDPVTIDKIFARLRSYEPIIGEAWTSPLGASYPAKIAGLKVTSVRDLTSGFGYDSAAPAPAYQPDLPLSGGHMITFRAGSIEKDGVAITLTIRTSGTEPKIKYYLEGQGTDRKRIGTILQNVVAELREGWMEAKRHGLQEP</sequence>
<evidence type="ECO:0000313" key="16">
    <source>
        <dbReference type="Proteomes" id="UP000054097"/>
    </source>
</evidence>
<dbReference type="InterPro" id="IPR016055">
    <property type="entry name" value="A-D-PHexomutase_a/b/a-I/II/III"/>
</dbReference>
<dbReference type="Gene3D" id="3.40.120.10">
    <property type="entry name" value="Alpha-D-Glucose-1,6-Bisphosphate, subunit A, domain 3"/>
    <property type="match status" value="3"/>
</dbReference>
<evidence type="ECO:0000256" key="2">
    <source>
        <dbReference type="ARBA" id="ARBA00004496"/>
    </source>
</evidence>
<dbReference type="FunFam" id="3.40.120.10:FF:000035">
    <property type="entry name" value="Pgm3p"/>
    <property type="match status" value="1"/>
</dbReference>
<dbReference type="GO" id="GO:0000287">
    <property type="term" value="F:magnesium ion binding"/>
    <property type="evidence" value="ECO:0007669"/>
    <property type="project" value="InterPro"/>
</dbReference>
<reference evidence="16" key="2">
    <citation type="submission" date="2015-01" db="EMBL/GenBank/DDBJ databases">
        <title>Evolutionary Origins and Diversification of the Mycorrhizal Mutualists.</title>
        <authorList>
            <consortium name="DOE Joint Genome Institute"/>
            <consortium name="Mycorrhizal Genomics Consortium"/>
            <person name="Kohler A."/>
            <person name="Kuo A."/>
            <person name="Nagy L.G."/>
            <person name="Floudas D."/>
            <person name="Copeland A."/>
            <person name="Barry K.W."/>
            <person name="Cichocki N."/>
            <person name="Veneault-Fourrey C."/>
            <person name="LaButti K."/>
            <person name="Lindquist E.A."/>
            <person name="Lipzen A."/>
            <person name="Lundell T."/>
            <person name="Morin E."/>
            <person name="Murat C."/>
            <person name="Riley R."/>
            <person name="Ohm R."/>
            <person name="Sun H."/>
            <person name="Tunlid A."/>
            <person name="Henrissat B."/>
            <person name="Grigoriev I.V."/>
            <person name="Hibbett D.S."/>
            <person name="Martin F."/>
        </authorList>
    </citation>
    <scope>NUCLEOTIDE SEQUENCE [LARGE SCALE GENOMIC DNA]</scope>
    <source>
        <strain evidence="16">MAFF 305830</strain>
    </source>
</reference>
<keyword evidence="6" id="KW-0597">Phosphoprotein</keyword>
<dbReference type="OrthoDB" id="8300170at2759"/>
<dbReference type="Pfam" id="PF02879">
    <property type="entry name" value="PGM_PMM_II"/>
    <property type="match status" value="1"/>
</dbReference>
<dbReference type="STRING" id="933852.A0A0C3BN99"/>
<dbReference type="Pfam" id="PF02878">
    <property type="entry name" value="PGM_PMM_I"/>
    <property type="match status" value="1"/>
</dbReference>
<evidence type="ECO:0000256" key="3">
    <source>
        <dbReference type="ARBA" id="ARBA00010231"/>
    </source>
</evidence>